<reference evidence="2 3" key="1">
    <citation type="journal article" date="2015" name="BMC Genomics">
        <title>Comparative genomics and metabolic profiling of the genus Lysobacter.</title>
        <authorList>
            <person name="de Bruijn I."/>
            <person name="Cheng X."/>
            <person name="de Jager V."/>
            <person name="Exposito R.G."/>
            <person name="Watrous J."/>
            <person name="Patel N."/>
            <person name="Postma J."/>
            <person name="Dorrestein P.C."/>
            <person name="Kobayashi D."/>
            <person name="Raaijmakers J.M."/>
        </authorList>
    </citation>
    <scope>NUCLEOTIDE SEQUENCE [LARGE SCALE GENOMIC DNA]</scope>
    <source>
        <strain evidence="2 3">76</strain>
    </source>
</reference>
<dbReference type="PATRIC" id="fig|84531.7.peg.2810"/>
<proteinExistence type="predicted"/>
<evidence type="ECO:0000313" key="3">
    <source>
        <dbReference type="Proteomes" id="UP000060787"/>
    </source>
</evidence>
<gene>
    <name evidence="2" type="ORF">LA76x_0675</name>
</gene>
<evidence type="ECO:0000313" key="2">
    <source>
        <dbReference type="EMBL" id="ALN78836.1"/>
    </source>
</evidence>
<keyword evidence="1" id="KW-0472">Membrane</keyword>
<sequence>MRLTPPSFPIFFISLLAGGAGIAARLGYLPFLAGFAFWLVALGFVLLLIGSLFRSL</sequence>
<dbReference type="RefSeq" id="WP_169795656.1">
    <property type="nucleotide sequence ID" value="NZ_CP011129.1"/>
</dbReference>
<protein>
    <recommendedName>
        <fullName evidence="4">Transmembrane protein</fullName>
    </recommendedName>
</protein>
<dbReference type="KEGG" id="laq:GLA29479_2870"/>
<name>A0A0S2F5N0_LYSAN</name>
<accession>A0A0S2F5N0</accession>
<keyword evidence="1" id="KW-0812">Transmembrane</keyword>
<evidence type="ECO:0000256" key="1">
    <source>
        <dbReference type="SAM" id="Phobius"/>
    </source>
</evidence>
<dbReference type="AlphaFoldDB" id="A0A0S2F5N0"/>
<dbReference type="KEGG" id="lab:LA76x_0675"/>
<dbReference type="Proteomes" id="UP000060787">
    <property type="component" value="Chromosome"/>
</dbReference>
<dbReference type="EMBL" id="CP011129">
    <property type="protein sequence ID" value="ALN78836.1"/>
    <property type="molecule type" value="Genomic_DNA"/>
</dbReference>
<keyword evidence="3" id="KW-1185">Reference proteome</keyword>
<keyword evidence="1" id="KW-1133">Transmembrane helix</keyword>
<feature type="transmembrane region" description="Helical" evidence="1">
    <location>
        <begin position="33"/>
        <end position="53"/>
    </location>
</feature>
<organism evidence="2 3">
    <name type="scientific">Lysobacter antibioticus</name>
    <dbReference type="NCBI Taxonomy" id="84531"/>
    <lineage>
        <taxon>Bacteria</taxon>
        <taxon>Pseudomonadati</taxon>
        <taxon>Pseudomonadota</taxon>
        <taxon>Gammaproteobacteria</taxon>
        <taxon>Lysobacterales</taxon>
        <taxon>Lysobacteraceae</taxon>
        <taxon>Lysobacter</taxon>
    </lineage>
</organism>
<evidence type="ECO:0008006" key="4">
    <source>
        <dbReference type="Google" id="ProtNLM"/>
    </source>
</evidence>